<dbReference type="InterPro" id="IPR043504">
    <property type="entry name" value="Peptidase_S1_PA_chymotrypsin"/>
</dbReference>
<protein>
    <submittedName>
        <fullName evidence="9">Transmembrane protease serine 9-like</fullName>
    </submittedName>
</protein>
<keyword evidence="3 6" id="KW-0378">Hydrolase</keyword>
<dbReference type="PRINTS" id="PR00722">
    <property type="entry name" value="CHYMOTRYPSIN"/>
</dbReference>
<dbReference type="InterPro" id="IPR001314">
    <property type="entry name" value="Peptidase_S1A"/>
</dbReference>
<name>A0ABM1MH31_NICVS</name>
<dbReference type="CDD" id="cd00190">
    <property type="entry name" value="Tryp_SPc"/>
    <property type="match status" value="2"/>
</dbReference>
<dbReference type="Proteomes" id="UP000695000">
    <property type="component" value="Unplaced"/>
</dbReference>
<dbReference type="SUPFAM" id="SSF50494">
    <property type="entry name" value="Trypsin-like serine proteases"/>
    <property type="match status" value="3"/>
</dbReference>
<dbReference type="RefSeq" id="XP_017773881.1">
    <property type="nucleotide sequence ID" value="XM_017918392.1"/>
</dbReference>
<gene>
    <name evidence="9" type="primary">LOC108560725</name>
</gene>
<keyword evidence="8" id="KW-1185">Reference proteome</keyword>
<proteinExistence type="inferred from homology"/>
<sequence length="580" mass="60536">SGGPLISNGKQVGVVSWGFGCARPQYPGIYSSVENMRAFIKEKSGIDVFSYIRVCELFQIRTEIMKFAIVALIVAVASANALSPPKLDGRIVGGETVDIEDFPHQLSLQYYGSHICGASIISGKFALTAAHCTDGTPASVLSVRAGSSIQGSGGQVVKVVKVHQNPKFNAVTIDYDVSVLELESEIKMGAGASAIPLPKAGEKAEEGDDSVVSGWGALYEGGGSPSRLQAVHVKIIGHDSCQKDYGSTEITDRMICAGVGGGKDACQGDSGGPLISNGKQVGVVSWGFGCARPQYPGIYSSVENMRAFIKEKSGVCELFQIKTEIMKFAIVALIVAVASANALFPPKLDGRIVGGETVDIEDFPHQLSLQYYGSHICGASIISGKFALTAAHCTDGTPASVLSVRAGSSIQGSGGQVAKVLKIHQHPKYNRNTVDYDISVLELQSEIKMGAGASAIPLPAAGEQSKEGDDAVVSGWGALSEGGGSPSLLQAVHLKMIGHDSCQHDYNQSPSKPEISDRMICAGVGGGKDACQGDSGGPLISNGKQVGVVSWGFGCARPEYPGIYSSVENMRAFIKEKSGV</sequence>
<dbReference type="PANTHER" id="PTHR24276">
    <property type="entry name" value="POLYSERASE-RELATED"/>
    <property type="match status" value="1"/>
</dbReference>
<evidence type="ECO:0000256" key="4">
    <source>
        <dbReference type="ARBA" id="ARBA00022825"/>
    </source>
</evidence>
<dbReference type="Pfam" id="PF00089">
    <property type="entry name" value="Trypsin"/>
    <property type="match status" value="3"/>
</dbReference>
<evidence type="ECO:0000313" key="9">
    <source>
        <dbReference type="RefSeq" id="XP_017773881.1"/>
    </source>
</evidence>
<reference evidence="9" key="1">
    <citation type="submission" date="2025-08" db="UniProtKB">
        <authorList>
            <consortium name="RefSeq"/>
        </authorList>
    </citation>
    <scope>IDENTIFICATION</scope>
    <source>
        <tissue evidence="9">Whole Larva</tissue>
    </source>
</reference>
<comment type="similarity">
    <text evidence="1">Belongs to the peptidase S1 family.</text>
</comment>
<dbReference type="PROSITE" id="PS00135">
    <property type="entry name" value="TRYPSIN_SER"/>
    <property type="match status" value="2"/>
</dbReference>
<feature type="domain" description="Peptidase S1" evidence="7">
    <location>
        <begin position="352"/>
        <end position="579"/>
    </location>
</feature>
<dbReference type="PROSITE" id="PS50240">
    <property type="entry name" value="TRYPSIN_DOM"/>
    <property type="match status" value="2"/>
</dbReference>
<evidence type="ECO:0000256" key="5">
    <source>
        <dbReference type="ARBA" id="ARBA00023157"/>
    </source>
</evidence>
<dbReference type="Gene3D" id="2.40.10.10">
    <property type="entry name" value="Trypsin-like serine proteases"/>
    <property type="match status" value="3"/>
</dbReference>
<dbReference type="SMART" id="SM00020">
    <property type="entry name" value="Tryp_SPc"/>
    <property type="match status" value="2"/>
</dbReference>
<dbReference type="PANTHER" id="PTHR24276:SF91">
    <property type="entry name" value="AT26814P-RELATED"/>
    <property type="match status" value="1"/>
</dbReference>
<keyword evidence="2 6" id="KW-0645">Protease</keyword>
<dbReference type="GeneID" id="108560725"/>
<dbReference type="InterPro" id="IPR001254">
    <property type="entry name" value="Trypsin_dom"/>
</dbReference>
<evidence type="ECO:0000256" key="2">
    <source>
        <dbReference type="ARBA" id="ARBA00022670"/>
    </source>
</evidence>
<evidence type="ECO:0000256" key="6">
    <source>
        <dbReference type="RuleBase" id="RU363034"/>
    </source>
</evidence>
<dbReference type="PROSITE" id="PS00134">
    <property type="entry name" value="TRYPSIN_HIS"/>
    <property type="match status" value="2"/>
</dbReference>
<dbReference type="InterPro" id="IPR033116">
    <property type="entry name" value="TRYPSIN_SER"/>
</dbReference>
<keyword evidence="4 6" id="KW-0720">Serine protease</keyword>
<feature type="domain" description="Peptidase S1" evidence="7">
    <location>
        <begin position="91"/>
        <end position="314"/>
    </location>
</feature>
<dbReference type="InterPro" id="IPR018114">
    <property type="entry name" value="TRYPSIN_HIS"/>
</dbReference>
<organism evidence="8 9">
    <name type="scientific">Nicrophorus vespilloides</name>
    <name type="common">Boreal carrion beetle</name>
    <dbReference type="NCBI Taxonomy" id="110193"/>
    <lineage>
        <taxon>Eukaryota</taxon>
        <taxon>Metazoa</taxon>
        <taxon>Ecdysozoa</taxon>
        <taxon>Arthropoda</taxon>
        <taxon>Hexapoda</taxon>
        <taxon>Insecta</taxon>
        <taxon>Pterygota</taxon>
        <taxon>Neoptera</taxon>
        <taxon>Endopterygota</taxon>
        <taxon>Coleoptera</taxon>
        <taxon>Polyphaga</taxon>
        <taxon>Staphyliniformia</taxon>
        <taxon>Silphidae</taxon>
        <taxon>Nicrophorinae</taxon>
        <taxon>Nicrophorus</taxon>
    </lineage>
</organism>
<feature type="non-terminal residue" evidence="9">
    <location>
        <position position="1"/>
    </location>
</feature>
<evidence type="ECO:0000256" key="3">
    <source>
        <dbReference type="ARBA" id="ARBA00022801"/>
    </source>
</evidence>
<dbReference type="InterPro" id="IPR050430">
    <property type="entry name" value="Peptidase_S1"/>
</dbReference>
<accession>A0ABM1MH31</accession>
<evidence type="ECO:0000259" key="7">
    <source>
        <dbReference type="PROSITE" id="PS50240"/>
    </source>
</evidence>
<evidence type="ECO:0000313" key="8">
    <source>
        <dbReference type="Proteomes" id="UP000695000"/>
    </source>
</evidence>
<evidence type="ECO:0000256" key="1">
    <source>
        <dbReference type="ARBA" id="ARBA00007664"/>
    </source>
</evidence>
<keyword evidence="5" id="KW-1015">Disulfide bond</keyword>
<dbReference type="InterPro" id="IPR009003">
    <property type="entry name" value="Peptidase_S1_PA"/>
</dbReference>